<dbReference type="Proteomes" id="UP000766904">
    <property type="component" value="Unassembled WGS sequence"/>
</dbReference>
<dbReference type="Gene3D" id="1.20.1290.10">
    <property type="entry name" value="AhpD-like"/>
    <property type="match status" value="1"/>
</dbReference>
<dbReference type="EMBL" id="PHNJ01000013">
    <property type="protein sequence ID" value="TYL36918.1"/>
    <property type="molecule type" value="Genomic_DNA"/>
</dbReference>
<dbReference type="OrthoDB" id="193054at2157"/>
<evidence type="ECO:0000313" key="2">
    <source>
        <dbReference type="Proteomes" id="UP000766904"/>
    </source>
</evidence>
<organism evidence="1 2">
    <name type="scientific">Natronococcus pandeyae</name>
    <dbReference type="NCBI Taxonomy" id="2055836"/>
    <lineage>
        <taxon>Archaea</taxon>
        <taxon>Methanobacteriati</taxon>
        <taxon>Methanobacteriota</taxon>
        <taxon>Stenosarchaea group</taxon>
        <taxon>Halobacteria</taxon>
        <taxon>Halobacteriales</taxon>
        <taxon>Natrialbaceae</taxon>
        <taxon>Natronococcus</taxon>
    </lineage>
</organism>
<dbReference type="RefSeq" id="WP_148859664.1">
    <property type="nucleotide sequence ID" value="NZ_PHNJ01000013.1"/>
</dbReference>
<evidence type="ECO:0000313" key="1">
    <source>
        <dbReference type="EMBL" id="TYL36918.1"/>
    </source>
</evidence>
<comment type="caution">
    <text evidence="1">The sequence shown here is derived from an EMBL/GenBank/DDBJ whole genome shotgun (WGS) entry which is preliminary data.</text>
</comment>
<sequence length="192" mass="21971">MSPRIEPIAPGDSDDDEVNEILQESEEGWYKDSAYFGAVAHQPRLLKRLVRMFRLFPRSDSIDSETLELMRLRVAAVHGCAYCGTVRTWEVKDEVEPKEDAVFSDRIDTSQLTRREELAVRVADYMSRDPQEIPDAFFAELKAEYSDEAIIELLLFAGIEVGLDRFCIALQLDTTEQSPYPTGLEYPLERDT</sequence>
<gene>
    <name evidence="1" type="ORF">CV102_19350</name>
</gene>
<accession>A0A8J8Q1Y5</accession>
<reference evidence="1" key="1">
    <citation type="submission" date="2017-11" db="EMBL/GenBank/DDBJ databases">
        <authorList>
            <person name="Kajale S.C."/>
            <person name="Sharma A."/>
        </authorList>
    </citation>
    <scope>NUCLEOTIDE SEQUENCE</scope>
    <source>
        <strain evidence="1">LS1_42</strain>
    </source>
</reference>
<dbReference type="InterPro" id="IPR029032">
    <property type="entry name" value="AhpD-like"/>
</dbReference>
<name>A0A8J8Q1Y5_9EURY</name>
<dbReference type="PANTHER" id="PTHR34846:SF10">
    <property type="entry name" value="CYTOPLASMIC PROTEIN"/>
    <property type="match status" value="1"/>
</dbReference>
<protein>
    <submittedName>
        <fullName evidence="1">Alkylhydroperoxidase</fullName>
    </submittedName>
</protein>
<proteinExistence type="predicted"/>
<keyword evidence="2" id="KW-1185">Reference proteome</keyword>
<dbReference type="AlphaFoldDB" id="A0A8J8Q1Y5"/>
<dbReference type="PANTHER" id="PTHR34846">
    <property type="entry name" value="4-CARBOXYMUCONOLACTONE DECARBOXYLASE FAMILY PROTEIN (AFU_ORTHOLOGUE AFUA_6G11590)"/>
    <property type="match status" value="1"/>
</dbReference>
<dbReference type="SUPFAM" id="SSF69118">
    <property type="entry name" value="AhpD-like"/>
    <property type="match status" value="1"/>
</dbReference>